<dbReference type="RefSeq" id="WP_052219951.1">
    <property type="nucleotide sequence ID" value="NZ_LHUR01000010.1"/>
</dbReference>
<dbReference type="PATRIC" id="fig|1121318.3.peg.355"/>
<evidence type="ECO:0000313" key="2">
    <source>
        <dbReference type="Proteomes" id="UP000037043"/>
    </source>
</evidence>
<dbReference type="InterPro" id="IPR006901">
    <property type="entry name" value="TrmK"/>
</dbReference>
<dbReference type="EC" id="2.1.1.217" evidence="1"/>
<name>A0A0L6ZE27_9CLOT</name>
<keyword evidence="1" id="KW-0489">Methyltransferase</keyword>
<sequence length="229" mass="26391">MNISTRLKAIASLVDKCDKLADIGTDHGYLPIYLIENHVCKKAIASDINKGPVERAKENIVKEGLEDNISCRLGPGMKTIKPHEVDCAIIAGMGGNLIRDIIEQDKEVFKSLQYLILQPVQNPDVLRKYIYDSGYEIIEEELCIDENKYYEIIKVKYGEKSQKPDPIYYEISSKLIERKHPLIKEYIDFKINKYNNILSYISEDTALADERKIQLKHKINKLEEKLECL</sequence>
<dbReference type="EMBL" id="LHUR01000010">
    <property type="protein sequence ID" value="KOA21220.1"/>
    <property type="molecule type" value="Genomic_DNA"/>
</dbReference>
<dbReference type="PANTHER" id="PTHR38451">
    <property type="entry name" value="TRNA (ADENINE(22)-N(1))-METHYLTRANSFERASE"/>
    <property type="match status" value="1"/>
</dbReference>
<dbReference type="SUPFAM" id="SSF53335">
    <property type="entry name" value="S-adenosyl-L-methionine-dependent methyltransferases"/>
    <property type="match status" value="1"/>
</dbReference>
<gene>
    <name evidence="1" type="primary">trmK</name>
    <name evidence="1" type="ORF">CLHOM_03500</name>
</gene>
<keyword evidence="2" id="KW-1185">Reference proteome</keyword>
<accession>A0A0L6ZE27</accession>
<reference evidence="2" key="1">
    <citation type="submission" date="2015-08" db="EMBL/GenBank/DDBJ databases">
        <title>Genome sequence of the strict anaerobe Clostridium homopropionicum LuHBu1 (DSM 5847T).</title>
        <authorList>
            <person name="Poehlein A."/>
            <person name="Beck M."/>
            <person name="Schiel-Bengelsdorf B."/>
            <person name="Bengelsdorf F.R."/>
            <person name="Daniel R."/>
            <person name="Duerre P."/>
        </authorList>
    </citation>
    <scope>NUCLEOTIDE SEQUENCE [LARGE SCALE GENOMIC DNA]</scope>
    <source>
        <strain evidence="2">DSM 5847</strain>
    </source>
</reference>
<dbReference type="PIRSF" id="PIRSF018637">
    <property type="entry name" value="TrmK"/>
    <property type="match status" value="1"/>
</dbReference>
<evidence type="ECO:0000313" key="1">
    <source>
        <dbReference type="EMBL" id="KOA21220.1"/>
    </source>
</evidence>
<organism evidence="1 2">
    <name type="scientific">Clostridium homopropionicum DSM 5847</name>
    <dbReference type="NCBI Taxonomy" id="1121318"/>
    <lineage>
        <taxon>Bacteria</taxon>
        <taxon>Bacillati</taxon>
        <taxon>Bacillota</taxon>
        <taxon>Clostridia</taxon>
        <taxon>Eubacteriales</taxon>
        <taxon>Clostridiaceae</taxon>
        <taxon>Clostridium</taxon>
    </lineage>
</organism>
<dbReference type="GO" id="GO:0160105">
    <property type="term" value="F:tRNA (adenine(22)-N1)-methyltransferase activity"/>
    <property type="evidence" value="ECO:0007669"/>
    <property type="project" value="UniProtKB-EC"/>
</dbReference>
<dbReference type="Proteomes" id="UP000037043">
    <property type="component" value="Unassembled WGS sequence"/>
</dbReference>
<dbReference type="InterPro" id="IPR029063">
    <property type="entry name" value="SAM-dependent_MTases_sf"/>
</dbReference>
<dbReference type="GO" id="GO:0032259">
    <property type="term" value="P:methylation"/>
    <property type="evidence" value="ECO:0007669"/>
    <property type="project" value="UniProtKB-KW"/>
</dbReference>
<proteinExistence type="predicted"/>
<dbReference type="AlphaFoldDB" id="A0A0L6ZE27"/>
<comment type="caution">
    <text evidence="1">The sequence shown here is derived from an EMBL/GenBank/DDBJ whole genome shotgun (WGS) entry which is preliminary data.</text>
</comment>
<dbReference type="Gene3D" id="3.40.50.150">
    <property type="entry name" value="Vaccinia Virus protein VP39"/>
    <property type="match status" value="1"/>
</dbReference>
<dbReference type="Pfam" id="PF04816">
    <property type="entry name" value="TrmK"/>
    <property type="match status" value="1"/>
</dbReference>
<dbReference type="PANTHER" id="PTHR38451:SF1">
    <property type="entry name" value="TRNA (ADENINE(22)-N(1))-METHYLTRANSFERASE"/>
    <property type="match status" value="1"/>
</dbReference>
<keyword evidence="1" id="KW-0808">Transferase</keyword>
<dbReference type="STRING" id="36844.SAMN04488501_10796"/>
<protein>
    <submittedName>
        <fullName evidence="1">tRNA (Adenine(22)-N(1))-methyltransferase</fullName>
        <ecNumber evidence="1">2.1.1.217</ecNumber>
    </submittedName>
</protein>